<dbReference type="FunFam" id="3.40.50.720:FF:000022">
    <property type="entry name" value="Cinnamyl alcohol dehydrogenase"/>
    <property type="match status" value="1"/>
</dbReference>
<dbReference type="InterPro" id="IPR013154">
    <property type="entry name" value="ADH-like_N"/>
</dbReference>
<reference evidence="9" key="1">
    <citation type="journal article" date="2023" name="Proc. Natl. Acad. Sci. U.S.A.">
        <title>Genomic and structural basis for evolution of tropane alkaloid biosynthesis.</title>
        <authorList>
            <person name="Wanga Y.-J."/>
            <person name="Taina T."/>
            <person name="Yua J.-Y."/>
            <person name="Lia J."/>
            <person name="Xua B."/>
            <person name="Chenc J."/>
            <person name="D'Auriad J.C."/>
            <person name="Huanga J.-P."/>
            <person name="Huanga S.-X."/>
        </authorList>
    </citation>
    <scope>NUCLEOTIDE SEQUENCE [LARGE SCALE GENOMIC DNA]</scope>
    <source>
        <strain evidence="9">cv. KIB-2019</strain>
    </source>
</reference>
<dbReference type="InterPro" id="IPR047109">
    <property type="entry name" value="CAD-like"/>
</dbReference>
<dbReference type="EMBL" id="JAJAGQ010000007">
    <property type="protein sequence ID" value="KAJ8557427.1"/>
    <property type="molecule type" value="Genomic_DNA"/>
</dbReference>
<evidence type="ECO:0000256" key="5">
    <source>
        <dbReference type="ARBA" id="ARBA00023002"/>
    </source>
</evidence>
<dbReference type="InterPro" id="IPR036291">
    <property type="entry name" value="NAD(P)-bd_dom_sf"/>
</dbReference>
<dbReference type="SUPFAM" id="SSF50129">
    <property type="entry name" value="GroES-like"/>
    <property type="match status" value="1"/>
</dbReference>
<dbReference type="Proteomes" id="UP001152561">
    <property type="component" value="Unassembled WGS sequence"/>
</dbReference>
<keyword evidence="5" id="KW-0560">Oxidoreductase</keyword>
<evidence type="ECO:0000256" key="1">
    <source>
        <dbReference type="ARBA" id="ARBA00001947"/>
    </source>
</evidence>
<evidence type="ECO:0000256" key="3">
    <source>
        <dbReference type="ARBA" id="ARBA00022723"/>
    </source>
</evidence>
<accession>A0A9Q1RHK1</accession>
<keyword evidence="9" id="KW-1185">Reference proteome</keyword>
<dbReference type="SUPFAM" id="SSF51735">
    <property type="entry name" value="NAD(P)-binding Rossmann-fold domains"/>
    <property type="match status" value="1"/>
</dbReference>
<gene>
    <name evidence="8" type="ORF">K7X08_003052</name>
</gene>
<protein>
    <recommendedName>
        <fullName evidence="7">Enoyl reductase (ER) domain-containing protein</fullName>
    </recommendedName>
</protein>
<dbReference type="GO" id="GO:0009809">
    <property type="term" value="P:lignin biosynthetic process"/>
    <property type="evidence" value="ECO:0007669"/>
    <property type="project" value="UniProtKB-ARBA"/>
</dbReference>
<dbReference type="AlphaFoldDB" id="A0A9Q1RHK1"/>
<sequence length="379" mass="41107">MEKSPEEVHPLKAFGWAARDTSALLSPFKFSRRETGDKDVKLKILYCGICHTDLHQLKNEWGFSKYPMVPGHEIVGEVTKVGNKVEKFKLGDKVGVGCLVGSCRSLFKSLNMGGRNSHQRQISNKNCSNDLENYCSKGIATYCATYHDGTPTYGGYSDMIVVDEHFVVRVPKNMPLAAAAPLLCVGITTYSPLRYFGLDKPGLHIVVVGLGGLGHVGVKFAKALGLKVTVISTSQNKQKEALEHLGADSFLISTDPDQLQAAMGTMDGILDTVAANHPVLPLIGLLKTNGKLIMLGAVAKSLELPVFPLLMGRKLVAGSGIGGMKETQEMIDFAAKHNITADIEVIPMDYVNTAMERLAKADVKYRFVIDVAKTLKADD</sequence>
<dbReference type="GO" id="GO:0008270">
    <property type="term" value="F:zinc ion binding"/>
    <property type="evidence" value="ECO:0007669"/>
    <property type="project" value="InterPro"/>
</dbReference>
<dbReference type="OrthoDB" id="1879366at2759"/>
<evidence type="ECO:0000313" key="9">
    <source>
        <dbReference type="Proteomes" id="UP001152561"/>
    </source>
</evidence>
<dbReference type="FunFam" id="3.90.180.10:FF:000100">
    <property type="entry name" value="Putative cinnamyl alcohol dehydrogenase 6"/>
    <property type="match status" value="1"/>
</dbReference>
<dbReference type="Pfam" id="PF00107">
    <property type="entry name" value="ADH_zinc_N"/>
    <property type="match status" value="1"/>
</dbReference>
<comment type="cofactor">
    <cofactor evidence="1 6">
        <name>Zn(2+)</name>
        <dbReference type="ChEBI" id="CHEBI:29105"/>
    </cofactor>
</comment>
<dbReference type="PROSITE" id="PS00059">
    <property type="entry name" value="ADH_ZINC"/>
    <property type="match status" value="1"/>
</dbReference>
<dbReference type="Gene3D" id="3.90.180.10">
    <property type="entry name" value="Medium-chain alcohol dehydrogenases, catalytic domain"/>
    <property type="match status" value="1"/>
</dbReference>
<dbReference type="InterPro" id="IPR002328">
    <property type="entry name" value="ADH_Zn_CS"/>
</dbReference>
<dbReference type="Pfam" id="PF08240">
    <property type="entry name" value="ADH_N"/>
    <property type="match status" value="1"/>
</dbReference>
<dbReference type="GO" id="GO:0016616">
    <property type="term" value="F:oxidoreductase activity, acting on the CH-OH group of donors, NAD or NADP as acceptor"/>
    <property type="evidence" value="ECO:0007669"/>
    <property type="project" value="InterPro"/>
</dbReference>
<evidence type="ECO:0000259" key="7">
    <source>
        <dbReference type="SMART" id="SM00829"/>
    </source>
</evidence>
<evidence type="ECO:0000256" key="2">
    <source>
        <dbReference type="ARBA" id="ARBA00008072"/>
    </source>
</evidence>
<evidence type="ECO:0000256" key="4">
    <source>
        <dbReference type="ARBA" id="ARBA00022833"/>
    </source>
</evidence>
<dbReference type="InterPro" id="IPR011032">
    <property type="entry name" value="GroES-like_sf"/>
</dbReference>
<dbReference type="PANTHER" id="PTHR42683">
    <property type="entry name" value="ALDEHYDE REDUCTASE"/>
    <property type="match status" value="1"/>
</dbReference>
<name>A0A9Q1RHK1_9SOLA</name>
<dbReference type="Gene3D" id="3.40.50.720">
    <property type="entry name" value="NAD(P)-binding Rossmann-like Domain"/>
    <property type="match status" value="1"/>
</dbReference>
<dbReference type="InterPro" id="IPR013149">
    <property type="entry name" value="ADH-like_C"/>
</dbReference>
<feature type="domain" description="Enoyl reductase (ER)" evidence="7">
    <location>
        <begin position="17"/>
        <end position="369"/>
    </location>
</feature>
<organism evidence="8 9">
    <name type="scientific">Anisodus acutangulus</name>
    <dbReference type="NCBI Taxonomy" id="402998"/>
    <lineage>
        <taxon>Eukaryota</taxon>
        <taxon>Viridiplantae</taxon>
        <taxon>Streptophyta</taxon>
        <taxon>Embryophyta</taxon>
        <taxon>Tracheophyta</taxon>
        <taxon>Spermatophyta</taxon>
        <taxon>Magnoliopsida</taxon>
        <taxon>eudicotyledons</taxon>
        <taxon>Gunneridae</taxon>
        <taxon>Pentapetalae</taxon>
        <taxon>asterids</taxon>
        <taxon>lamiids</taxon>
        <taxon>Solanales</taxon>
        <taxon>Solanaceae</taxon>
        <taxon>Solanoideae</taxon>
        <taxon>Hyoscyameae</taxon>
        <taxon>Anisodus</taxon>
    </lineage>
</organism>
<evidence type="ECO:0000256" key="6">
    <source>
        <dbReference type="RuleBase" id="RU361277"/>
    </source>
</evidence>
<comment type="similarity">
    <text evidence="2 6">Belongs to the zinc-containing alcohol dehydrogenase family.</text>
</comment>
<keyword evidence="3 6" id="KW-0479">Metal-binding</keyword>
<evidence type="ECO:0000313" key="8">
    <source>
        <dbReference type="EMBL" id="KAJ8557427.1"/>
    </source>
</evidence>
<proteinExistence type="inferred from homology"/>
<dbReference type="FunFam" id="3.90.180.10:FF:000004">
    <property type="entry name" value="probable cinnamyl alcohol dehydrogenase"/>
    <property type="match status" value="1"/>
</dbReference>
<keyword evidence="4 6" id="KW-0862">Zinc</keyword>
<dbReference type="InterPro" id="IPR020843">
    <property type="entry name" value="ER"/>
</dbReference>
<dbReference type="SMART" id="SM00829">
    <property type="entry name" value="PKS_ER"/>
    <property type="match status" value="1"/>
</dbReference>
<dbReference type="CDD" id="cd05283">
    <property type="entry name" value="CAD1"/>
    <property type="match status" value="1"/>
</dbReference>
<comment type="caution">
    <text evidence="8">The sequence shown here is derived from an EMBL/GenBank/DDBJ whole genome shotgun (WGS) entry which is preliminary data.</text>
</comment>